<sequence>MKKNNIYILLLMLVVFATSCNKSGNYPGGVVGIFIPILDLRALHKDADLTLTKDNLGGSEKIAALVVSDHSGGNLPSGLLVVQDKRRLSRIRGISIDIGVAAASYVPGDSVHVNLIGGVLSRKNGILQISNLPATAIEKIAAGKPVPVNRVNLNTVLADVDAYESTFVTIVKATFNPTLSSTDVLSGDKVINDGTSDIHMITEENAKFANVVPSYAANYKGIIFSKEENGKLVPIHKVRTIDDIKVLNISLDDYPDIIITGWLNNPQTTGSQYEYIQFRATKDVDFAQTPFSVVTCNNAGTANPTGFPAAGWATGQGRTYKFELNSGTVSKGEFFYVGSINKRINGPGSTDISSSKWIKSIAYNQASPRFNSTQTNAGSSITNLLANSGNAYGIAVFRGLQVYSTTVPIDVVFVHNGGSLYQAGPPPTYGVGYRIGNTDVYDVVEPSTDVVQPYFTSGTNTTRFPYNPNAADAELGHSYFYIIGGVFDTNLKKWVQARSATAADYIRLTPNSQIKDIEENPRTTQVK</sequence>
<name>F0SB87_PSESL</name>
<dbReference type="OrthoDB" id="1111074at2"/>
<dbReference type="RefSeq" id="WP_013634199.1">
    <property type="nucleotide sequence ID" value="NC_015177.1"/>
</dbReference>
<dbReference type="Proteomes" id="UP000000310">
    <property type="component" value="Chromosome"/>
</dbReference>
<keyword evidence="1" id="KW-0732">Signal</keyword>
<reference evidence="4" key="2">
    <citation type="submission" date="2011-02" db="EMBL/GenBank/DDBJ databases">
        <title>The complete genome of Pedobacter saltans DSM 12145.</title>
        <authorList>
            <consortium name="US DOE Joint Genome Institute (JGI-PGF)"/>
            <person name="Lucas S."/>
            <person name="Copeland A."/>
            <person name="Lapidus A."/>
            <person name="Bruce D."/>
            <person name="Goodwin L."/>
            <person name="Pitluck S."/>
            <person name="Kyrpides N."/>
            <person name="Mavromatis K."/>
            <person name="Pagani I."/>
            <person name="Ivanova N."/>
            <person name="Ovchinnikova G."/>
            <person name="Lu M."/>
            <person name="Detter J.C."/>
            <person name="Han C."/>
            <person name="Land M."/>
            <person name="Hauser L."/>
            <person name="Markowitz V."/>
            <person name="Cheng J.-F."/>
            <person name="Hugenholtz P."/>
            <person name="Woyke T."/>
            <person name="Wu D."/>
            <person name="Tindall B."/>
            <person name="Pomrenke H.G."/>
            <person name="Brambilla E."/>
            <person name="Klenk H.-P."/>
            <person name="Eisen J.A."/>
        </authorList>
    </citation>
    <scope>NUCLEOTIDE SEQUENCE [LARGE SCALE GENOMIC DNA]</scope>
    <source>
        <strain evidence="4">ATCC 51119 / DSM 12145 / JCM 21818 / LMG 10337 / NBRC 100064 / NCIMB 13643</strain>
    </source>
</reference>
<reference evidence="3 4" key="1">
    <citation type="journal article" date="2011" name="Stand. Genomic Sci.">
        <title>Complete genome sequence of the gliding, heparinolytic Pedobacter saltans type strain (113).</title>
        <authorList>
            <person name="Liolios K."/>
            <person name="Sikorski J."/>
            <person name="Lu M."/>
            <person name="Nolan M."/>
            <person name="Lapidus A."/>
            <person name="Lucas S."/>
            <person name="Hammon N."/>
            <person name="Deshpande S."/>
            <person name="Cheng J.F."/>
            <person name="Tapia R."/>
            <person name="Han C."/>
            <person name="Goodwin L."/>
            <person name="Pitluck S."/>
            <person name="Huntemann M."/>
            <person name="Ivanova N."/>
            <person name="Pagani I."/>
            <person name="Mavromatis K."/>
            <person name="Ovchinikova G."/>
            <person name="Pati A."/>
            <person name="Chen A."/>
            <person name="Palaniappan K."/>
            <person name="Land M."/>
            <person name="Hauser L."/>
            <person name="Brambilla E.M."/>
            <person name="Kotsyurbenko O."/>
            <person name="Rohde M."/>
            <person name="Tindall B.J."/>
            <person name="Abt B."/>
            <person name="Goker M."/>
            <person name="Detter J.C."/>
            <person name="Woyke T."/>
            <person name="Bristow J."/>
            <person name="Eisen J.A."/>
            <person name="Markowitz V."/>
            <person name="Hugenholtz P."/>
            <person name="Klenk H.P."/>
            <person name="Kyrpides N.C."/>
        </authorList>
    </citation>
    <scope>NUCLEOTIDE SEQUENCE [LARGE SCALE GENOMIC DNA]</scope>
    <source>
        <strain evidence="4">ATCC 51119 / DSM 12145 / JCM 21818 / LMG 10337 / NBRC 100064 / NCIMB 13643</strain>
    </source>
</reference>
<evidence type="ECO:0000313" key="4">
    <source>
        <dbReference type="Proteomes" id="UP000000310"/>
    </source>
</evidence>
<dbReference type="InterPro" id="IPR043744">
    <property type="entry name" value="DUF5689"/>
</dbReference>
<keyword evidence="4" id="KW-1185">Reference proteome</keyword>
<proteinExistence type="predicted"/>
<dbReference type="STRING" id="762903.Pedsa_3178"/>
<dbReference type="PROSITE" id="PS51257">
    <property type="entry name" value="PROKAR_LIPOPROTEIN"/>
    <property type="match status" value="1"/>
</dbReference>
<dbReference type="eggNOG" id="COG3391">
    <property type="taxonomic scope" value="Bacteria"/>
</dbReference>
<feature type="signal peptide" evidence="1">
    <location>
        <begin position="1"/>
        <end position="22"/>
    </location>
</feature>
<gene>
    <name evidence="3" type="ordered locus">Pedsa_3178</name>
</gene>
<dbReference type="KEGG" id="psn:Pedsa_3178"/>
<dbReference type="EMBL" id="CP002545">
    <property type="protein sequence ID" value="ADY53714.1"/>
    <property type="molecule type" value="Genomic_DNA"/>
</dbReference>
<dbReference type="AlphaFoldDB" id="F0SB87"/>
<feature type="chain" id="PRO_5003260289" description="DUF5689 domain-containing protein" evidence="1">
    <location>
        <begin position="23"/>
        <end position="527"/>
    </location>
</feature>
<evidence type="ECO:0000313" key="3">
    <source>
        <dbReference type="EMBL" id="ADY53714.1"/>
    </source>
</evidence>
<evidence type="ECO:0000256" key="1">
    <source>
        <dbReference type="SAM" id="SignalP"/>
    </source>
</evidence>
<organism evidence="3 4">
    <name type="scientific">Pseudopedobacter saltans (strain ATCC 51119 / DSM 12145 / JCM 21818 / CCUG 39354 / LMG 10337 / NBRC 100064 / NCIMB 13643)</name>
    <name type="common">Pedobacter saltans</name>
    <dbReference type="NCBI Taxonomy" id="762903"/>
    <lineage>
        <taxon>Bacteria</taxon>
        <taxon>Pseudomonadati</taxon>
        <taxon>Bacteroidota</taxon>
        <taxon>Sphingobacteriia</taxon>
        <taxon>Sphingobacteriales</taxon>
        <taxon>Sphingobacteriaceae</taxon>
        <taxon>Pseudopedobacter</taxon>
    </lineage>
</organism>
<dbReference type="Pfam" id="PF18942">
    <property type="entry name" value="DUF5689"/>
    <property type="match status" value="1"/>
</dbReference>
<dbReference type="HOGENOM" id="CLU_537355_0_0_10"/>
<protein>
    <recommendedName>
        <fullName evidence="2">DUF5689 domain-containing protein</fullName>
    </recommendedName>
</protein>
<feature type="domain" description="DUF5689" evidence="2">
    <location>
        <begin position="37"/>
        <end position="232"/>
    </location>
</feature>
<accession>F0SB87</accession>
<evidence type="ECO:0000259" key="2">
    <source>
        <dbReference type="Pfam" id="PF18942"/>
    </source>
</evidence>